<dbReference type="InterPro" id="IPR040581">
    <property type="entry name" value="Thioredoxin_11"/>
</dbReference>
<evidence type="ECO:0000313" key="3">
    <source>
        <dbReference type="EMBL" id="KAI7803458.1"/>
    </source>
</evidence>
<dbReference type="InterPro" id="IPR048997">
    <property type="entry name" value="Stonustoxin-like_helical"/>
</dbReference>
<dbReference type="CDD" id="cd00063">
    <property type="entry name" value="FN3"/>
    <property type="match status" value="1"/>
</dbReference>
<accession>A0A9W7TQL2</accession>
<evidence type="ECO:0000259" key="1">
    <source>
        <dbReference type="Pfam" id="PF18078"/>
    </source>
</evidence>
<reference evidence="3" key="1">
    <citation type="submission" date="2021-02" db="EMBL/GenBank/DDBJ databases">
        <title>Comparative genomics reveals that relaxation of natural selection precedes convergent phenotypic evolution of cavefish.</title>
        <authorList>
            <person name="Peng Z."/>
        </authorList>
    </citation>
    <scope>NUCLEOTIDE SEQUENCE</scope>
    <source>
        <tissue evidence="3">Muscle</tissue>
    </source>
</reference>
<dbReference type="Pfam" id="PF21109">
    <property type="entry name" value="Stonustoxin_helical"/>
    <property type="match status" value="1"/>
</dbReference>
<dbReference type="PANTHER" id="PTHR31594:SF11">
    <property type="entry name" value="NEOVERRUCOTOXIN SUBUNIT ALPHA-LIKE ISOFORM X1-RELATED"/>
    <property type="match status" value="1"/>
</dbReference>
<proteinExistence type="predicted"/>
<protein>
    <submittedName>
        <fullName evidence="3">Verrucotoxin subunit beta-like</fullName>
    </submittedName>
</protein>
<dbReference type="EMBL" id="JAFHDT010000011">
    <property type="protein sequence ID" value="KAI7803458.1"/>
    <property type="molecule type" value="Genomic_DNA"/>
</dbReference>
<dbReference type="PANTHER" id="PTHR31594">
    <property type="entry name" value="AIG1-TYPE G DOMAIN-CONTAINING PROTEIN"/>
    <property type="match status" value="1"/>
</dbReference>
<dbReference type="Pfam" id="PF18078">
    <property type="entry name" value="Thioredoxin_11"/>
    <property type="match status" value="1"/>
</dbReference>
<feature type="domain" description="SNTX thioredoxin-like" evidence="1">
    <location>
        <begin position="422"/>
        <end position="544"/>
    </location>
</feature>
<dbReference type="Proteomes" id="UP001059041">
    <property type="component" value="Linkage Group LG11"/>
</dbReference>
<evidence type="ECO:0000259" key="2">
    <source>
        <dbReference type="Pfam" id="PF21109"/>
    </source>
</evidence>
<name>A0A9W7TQL2_TRIRA</name>
<dbReference type="InterPro" id="IPR003961">
    <property type="entry name" value="FN3_dom"/>
</dbReference>
<gene>
    <name evidence="3" type="ORF">IRJ41_007150</name>
</gene>
<organism evidence="3 4">
    <name type="scientific">Triplophysa rosa</name>
    <name type="common">Cave loach</name>
    <dbReference type="NCBI Taxonomy" id="992332"/>
    <lineage>
        <taxon>Eukaryota</taxon>
        <taxon>Metazoa</taxon>
        <taxon>Chordata</taxon>
        <taxon>Craniata</taxon>
        <taxon>Vertebrata</taxon>
        <taxon>Euteleostomi</taxon>
        <taxon>Actinopterygii</taxon>
        <taxon>Neopterygii</taxon>
        <taxon>Teleostei</taxon>
        <taxon>Ostariophysi</taxon>
        <taxon>Cypriniformes</taxon>
        <taxon>Nemacheilidae</taxon>
        <taxon>Triplophysa</taxon>
    </lineage>
</organism>
<sequence length="672" mass="76680">MYSSCELSSTRRFLSSVLLQTCGVTEPLRLINRYVFKFMATKTTEVTALGRPLFPGMLYDCRTDAFIPGVTLWDKKSLNEDLDTHTKDQTYLKFSSSDCFSDKSSLLNISASLKASFMSGLVEVGGSAKYLHDTKSSNQQSRVTMYYSETTRFEQLTMTHLSKFTYPQVFDQKTATHVVTAVLYGAQAFLVFDRTLSEDEDKQEIERKLSIMVKKIPAFSIKGNGSVELSEAEKKIAENISCKFHGDFHLEQKPTTYMEALQVYKQLPNLLKDNPQNVIPVKVWLYPLHLLDTQAARLVRDVSTSLVSYTEAVMEDLEEVERRCSDLLRIKKVNIFRDIKERLTSFQSSLRSYKTVFQKALCKVLPAIRGGEMEEHTLEDIMKIHETSPFSASTQWLDDAKSELDLLSSYTKSLKGIKAVDAHDLSTIRLNPDIDVVVCFTFTSLRHEGQYLSTLKEFLQSNEFKKLEGEKTLYSVESDQKWFKDPDVITRTRETFSLFKSFSEANKDDEKICFIISAISDSTIPGSSIYLYEQGKLTDKRFQPVTKPPAPKVKSIQGNSVSLKLQDSPTLETVKYRVEYREVKPDEKEEWIFTNTSHEDFTLPGLETVGKVGVSEASDTVSAELPSSNISVYLIFLQHIFTRFPRFRFELQPQIGIYNLSNLSLQFQIFPP</sequence>
<comment type="caution">
    <text evidence="3">The sequence shown here is derived from an EMBL/GenBank/DDBJ whole genome shotgun (WGS) entry which is preliminary data.</text>
</comment>
<keyword evidence="4" id="KW-1185">Reference proteome</keyword>
<dbReference type="InterPro" id="IPR052090">
    <property type="entry name" value="Cytolytic_pore-forming_toxin"/>
</dbReference>
<dbReference type="AlphaFoldDB" id="A0A9W7TQL2"/>
<feature type="domain" description="Stonustoxin-like helical" evidence="2">
    <location>
        <begin position="313"/>
        <end position="404"/>
    </location>
</feature>
<evidence type="ECO:0000313" key="4">
    <source>
        <dbReference type="Proteomes" id="UP001059041"/>
    </source>
</evidence>